<keyword evidence="2" id="KW-0812">Transmembrane</keyword>
<organism evidence="3 4">
    <name type="scientific">Pseudonocardia humida</name>
    <dbReference type="NCBI Taxonomy" id="2800819"/>
    <lineage>
        <taxon>Bacteria</taxon>
        <taxon>Bacillati</taxon>
        <taxon>Actinomycetota</taxon>
        <taxon>Actinomycetes</taxon>
        <taxon>Pseudonocardiales</taxon>
        <taxon>Pseudonocardiaceae</taxon>
        <taxon>Pseudonocardia</taxon>
    </lineage>
</organism>
<dbReference type="Gene3D" id="1.10.490.10">
    <property type="entry name" value="Globins"/>
    <property type="match status" value="1"/>
</dbReference>
<name>A0ABT1A9U3_9PSEU</name>
<dbReference type="InterPro" id="IPR012292">
    <property type="entry name" value="Globin/Proto"/>
</dbReference>
<dbReference type="RefSeq" id="WP_252444829.1">
    <property type="nucleotide sequence ID" value="NZ_JAGSOV010000071.1"/>
</dbReference>
<evidence type="ECO:0000313" key="4">
    <source>
        <dbReference type="Proteomes" id="UP001165283"/>
    </source>
</evidence>
<feature type="compositionally biased region" description="Pro residues" evidence="1">
    <location>
        <begin position="61"/>
        <end position="71"/>
    </location>
</feature>
<sequence>MTTAAASAATGRASAGPLAGVEPLWSLGLALVVVLLVVGWWWADRVDAATRRRAAALPRGDPAPAPPPPPGDRVLVDPPMVENDPVTTATSGSAVVPLRDWLVHFHPAAGNVWSEVTSEFCGAAMRDPRIAGYFRGADPTALQNHSLAVLITVTGGGVTVDMLRRLRDQHADVRDEHGEPISRADLDRAARILVEVLRSKAVPQATLDQVDVVLARLTDAIAPAR</sequence>
<accession>A0ABT1A9U3</accession>
<feature type="transmembrane region" description="Helical" evidence="2">
    <location>
        <begin position="25"/>
        <end position="43"/>
    </location>
</feature>
<evidence type="ECO:0000256" key="2">
    <source>
        <dbReference type="SAM" id="Phobius"/>
    </source>
</evidence>
<evidence type="ECO:0000313" key="3">
    <source>
        <dbReference type="EMBL" id="MCO1659799.1"/>
    </source>
</evidence>
<comment type="caution">
    <text evidence="3">The sequence shown here is derived from an EMBL/GenBank/DDBJ whole genome shotgun (WGS) entry which is preliminary data.</text>
</comment>
<keyword evidence="4" id="KW-1185">Reference proteome</keyword>
<evidence type="ECO:0000256" key="1">
    <source>
        <dbReference type="SAM" id="MobiDB-lite"/>
    </source>
</evidence>
<protein>
    <submittedName>
        <fullName evidence="3">Uncharacterized protein</fullName>
    </submittedName>
</protein>
<feature type="region of interest" description="Disordered" evidence="1">
    <location>
        <begin position="57"/>
        <end position="88"/>
    </location>
</feature>
<dbReference type="Proteomes" id="UP001165283">
    <property type="component" value="Unassembled WGS sequence"/>
</dbReference>
<keyword evidence="2" id="KW-0472">Membrane</keyword>
<dbReference type="EMBL" id="JAGSOV010000071">
    <property type="protein sequence ID" value="MCO1659799.1"/>
    <property type="molecule type" value="Genomic_DNA"/>
</dbReference>
<gene>
    <name evidence="3" type="ORF">KDL28_32525</name>
</gene>
<dbReference type="SUPFAM" id="SSF46458">
    <property type="entry name" value="Globin-like"/>
    <property type="match status" value="1"/>
</dbReference>
<keyword evidence="2" id="KW-1133">Transmembrane helix</keyword>
<proteinExistence type="predicted"/>
<reference evidence="3" key="1">
    <citation type="submission" date="2021-04" db="EMBL/GenBank/DDBJ databases">
        <title>Pseudonocardia sp. nov., isolated from sandy soil of mangrove forest.</title>
        <authorList>
            <person name="Zan Z."/>
            <person name="Huang R."/>
            <person name="Liu W."/>
        </authorList>
    </citation>
    <scope>NUCLEOTIDE SEQUENCE</scope>
    <source>
        <strain evidence="3">S2-4</strain>
    </source>
</reference>
<dbReference type="InterPro" id="IPR009050">
    <property type="entry name" value="Globin-like_sf"/>
</dbReference>